<dbReference type="PRINTS" id="PR00723">
    <property type="entry name" value="SUBTILISIN"/>
</dbReference>
<dbReference type="InterPro" id="IPR023827">
    <property type="entry name" value="Peptidase_S8_Asp-AS"/>
</dbReference>
<keyword evidence="9" id="KW-0325">Glycoprotein</keyword>
<evidence type="ECO:0000256" key="13">
    <source>
        <dbReference type="SAM" id="SignalP"/>
    </source>
</evidence>
<dbReference type="GO" id="GO:0005802">
    <property type="term" value="C:trans-Golgi network"/>
    <property type="evidence" value="ECO:0007669"/>
    <property type="project" value="TreeGrafter"/>
</dbReference>
<feature type="active site" description="Charge relay system" evidence="10 11">
    <location>
        <position position="847"/>
    </location>
</feature>
<dbReference type="GO" id="GO:0008061">
    <property type="term" value="F:chitin binding"/>
    <property type="evidence" value="ECO:0007669"/>
    <property type="project" value="InterPro"/>
</dbReference>
<organism evidence="16 17">
    <name type="scientific">Petrolisthes cinctipes</name>
    <name type="common">Flat porcelain crab</name>
    <dbReference type="NCBI Taxonomy" id="88211"/>
    <lineage>
        <taxon>Eukaryota</taxon>
        <taxon>Metazoa</taxon>
        <taxon>Ecdysozoa</taxon>
        <taxon>Arthropoda</taxon>
        <taxon>Crustacea</taxon>
        <taxon>Multicrustacea</taxon>
        <taxon>Malacostraca</taxon>
        <taxon>Eumalacostraca</taxon>
        <taxon>Eucarida</taxon>
        <taxon>Decapoda</taxon>
        <taxon>Pleocyemata</taxon>
        <taxon>Anomura</taxon>
        <taxon>Galatheoidea</taxon>
        <taxon>Porcellanidae</taxon>
        <taxon>Petrolisthes</taxon>
    </lineage>
</organism>
<dbReference type="GO" id="GO:0000139">
    <property type="term" value="C:Golgi membrane"/>
    <property type="evidence" value="ECO:0007669"/>
    <property type="project" value="TreeGrafter"/>
</dbReference>
<evidence type="ECO:0000256" key="2">
    <source>
        <dbReference type="ARBA" id="ARBA00022670"/>
    </source>
</evidence>
<dbReference type="Pfam" id="PF01607">
    <property type="entry name" value="CBM_14"/>
    <property type="match status" value="4"/>
</dbReference>
<dbReference type="InterPro" id="IPR038466">
    <property type="entry name" value="S8_pro-domain_sf"/>
</dbReference>
<dbReference type="Gene3D" id="3.30.70.850">
    <property type="entry name" value="Peptidase S8, pro-domain"/>
    <property type="match status" value="1"/>
</dbReference>
<feature type="active site" description="Charge relay system" evidence="10 11">
    <location>
        <position position="1075"/>
    </location>
</feature>
<feature type="active site" description="Charge relay system" evidence="10 11">
    <location>
        <position position="892"/>
    </location>
</feature>
<dbReference type="InterPro" id="IPR008979">
    <property type="entry name" value="Galactose-bd-like_sf"/>
</dbReference>
<evidence type="ECO:0000256" key="12">
    <source>
        <dbReference type="SAM" id="MobiDB-lite"/>
    </source>
</evidence>
<keyword evidence="2 11" id="KW-0645">Protease</keyword>
<dbReference type="InterPro" id="IPR000209">
    <property type="entry name" value="Peptidase_S8/S53_dom"/>
</dbReference>
<keyword evidence="4 13" id="KW-0732">Signal</keyword>
<dbReference type="InterPro" id="IPR015500">
    <property type="entry name" value="Peptidase_S8_subtilisin-rel"/>
</dbReference>
<dbReference type="FunFam" id="3.40.50.200:FF:000021">
    <property type="entry name" value="Proprotein convertase subtilisin/kexin type 5a"/>
    <property type="match status" value="1"/>
</dbReference>
<evidence type="ECO:0000256" key="4">
    <source>
        <dbReference type="ARBA" id="ARBA00022729"/>
    </source>
</evidence>
<keyword evidence="3" id="KW-0165">Cleavage on pair of basic residues</keyword>
<feature type="compositionally biased region" description="Basic residues" evidence="12">
    <location>
        <begin position="630"/>
        <end position="649"/>
    </location>
</feature>
<keyword evidence="6 11" id="KW-0720">Serine protease</keyword>
<feature type="region of interest" description="Disordered" evidence="12">
    <location>
        <begin position="723"/>
        <end position="782"/>
    </location>
</feature>
<dbReference type="InterPro" id="IPR034182">
    <property type="entry name" value="Kexin/furin"/>
</dbReference>
<evidence type="ECO:0000259" key="15">
    <source>
        <dbReference type="PROSITE" id="PS51829"/>
    </source>
</evidence>
<dbReference type="Gene3D" id="2.60.120.260">
    <property type="entry name" value="Galactose-binding domain-like"/>
    <property type="match status" value="1"/>
</dbReference>
<evidence type="ECO:0000256" key="11">
    <source>
        <dbReference type="PROSITE-ProRule" id="PRU01240"/>
    </source>
</evidence>
<feature type="compositionally biased region" description="Basic and acidic residues" evidence="12">
    <location>
        <begin position="756"/>
        <end position="768"/>
    </location>
</feature>
<dbReference type="CDD" id="cd04059">
    <property type="entry name" value="Peptidases_S8_Protein_convertases_Kexins_Furin-like"/>
    <property type="match status" value="1"/>
</dbReference>
<feature type="compositionally biased region" description="Basic and acidic residues" evidence="12">
    <location>
        <begin position="650"/>
        <end position="667"/>
    </location>
</feature>
<dbReference type="GO" id="GO:0016485">
    <property type="term" value="P:protein processing"/>
    <property type="evidence" value="ECO:0007669"/>
    <property type="project" value="TreeGrafter"/>
</dbReference>
<dbReference type="Gene3D" id="2.170.140.10">
    <property type="entry name" value="Chitin binding domain"/>
    <property type="match status" value="4"/>
</dbReference>
<evidence type="ECO:0000313" key="17">
    <source>
        <dbReference type="Proteomes" id="UP001286313"/>
    </source>
</evidence>
<reference evidence="16" key="1">
    <citation type="submission" date="2023-10" db="EMBL/GenBank/DDBJ databases">
        <title>Genome assemblies of two species of porcelain crab, Petrolisthes cinctipes and Petrolisthes manimaculis (Anomura: Porcellanidae).</title>
        <authorList>
            <person name="Angst P."/>
        </authorList>
    </citation>
    <scope>NUCLEOTIDE SEQUENCE</scope>
    <source>
        <strain evidence="16">PB745_01</strain>
        <tissue evidence="16">Gill</tissue>
    </source>
</reference>
<dbReference type="PROSITE" id="PS00137">
    <property type="entry name" value="SUBTILASE_HIS"/>
    <property type="match status" value="1"/>
</dbReference>
<feature type="chain" id="PRO_5042294120" description="P/Homo B domain-containing protein" evidence="13">
    <location>
        <begin position="17"/>
        <end position="1277"/>
    </location>
</feature>
<dbReference type="InterPro" id="IPR022398">
    <property type="entry name" value="Peptidase_S8_His-AS"/>
</dbReference>
<dbReference type="Gene3D" id="3.40.50.200">
    <property type="entry name" value="Peptidase S8/S53 domain"/>
    <property type="match status" value="1"/>
</dbReference>
<feature type="compositionally biased region" description="Basic and acidic residues" evidence="12">
    <location>
        <begin position="618"/>
        <end position="629"/>
    </location>
</feature>
<evidence type="ECO:0000313" key="16">
    <source>
        <dbReference type="EMBL" id="KAK3881524.1"/>
    </source>
</evidence>
<dbReference type="SUPFAM" id="SSF57625">
    <property type="entry name" value="Invertebrate chitin-binding proteins"/>
    <property type="match status" value="4"/>
</dbReference>
<sequence>MRYLVAIFLFIAATGAQQSSVTPGGSGNYQCPHEFGFYPHATACDKYYTCDAGVPTLKTCGNGLAFDASDPEFLKENCDYSHNVDCTGRPENVSAQDEGNEIYYDDFICPLDFGFFPHPTQCDAYYRCENGEPQFKLCGNGLAFDARNETKEDCNYLFAIDCEGRPELEPAISTTNCPNLYGIFADPVNCAVFWSCWDGEASRYECTPGLAYDRVSRVCNWMDNIPECKAQRDAMQQNFACPAPGELAATGSFSRHPHPDDCRQYFVCLDGAAREYGCPIGTVFQIGNIDGLGQCSDPELVPGCEDYYGDLDLRVLRGDKPCSRKSHLGEESRRQLHHVYEVGAVNIEGNLTNTWEACECRKVVVMSRGRWVWVWMCLSLSYHTHCHSIHTDPHFTPHSHQGGEGGGGEGRHCRESASELSNHIALELQGGEDQARHLALKHHLHYVRQVFTDPPVFHLHKPVKNNNSSNSSARGCHSYGGSGGRRRRRRRALTPSLVHQLALEPEVRWVEQQKSYVRDKRDQLTHVPVSQIQILATHLNSSHIPVTPRHYIPAEVERNRVILDTILRRRHHVSGSEGRKDRLTDEDEILLEDWERKEEKVRVLEELAVGDGKSTTRNKMDKEERGRTHDMKHKKGSMTRKRRPTSHPKGKSENIGERKAYHEKNKLEGQLPEDGDQMSLVSLRKHTGTSLLRTLQTPINKHHQDHRHFQDRKHFPLDAVATPSVDNSKLSNKQQRVSACRGDNRHTKSTIPGSKNEAEFVSRERERGTGSQDHQNEGAATPWTAKYANDEAGSPGHSMVEFNDPLFKDQWYLVNTGQVGADGLDLNLTWAWLQGYTGKGVTVSILDDGIQTTNPDIAPNYASEVSYSVVQDGQPLDDPSPRLDPPAYTNSHGTYCTGIVAAVANNSVCGVGIAYEARVGGVRIVDGKVTDIQEATALSRHADIVDVFSASWGPTDDGTKVEGPGKLAQQALLYGITQGRGGRGAVYVWAAGNGGLLMDNCNLDGYTSSVYTLSVAALTPTGTSTYYSEPCASILAAVYIGGAHTMVEGQEGEQQLRVVVPELDGHCSEKFQGSSAAAPLMAGVVALALQANPELGWRDLQHLVVATAVPTPEALLEDGWTTNTLGRPFHLLQGFGAVNAGRLVEEALIWENVAPQKTANISLLYGSRPLPPGEWVNLTGSLSDADITSAEHVVATISLTHPQRRLLLIFIVSPGGTQSQILTQRPNDKSKEGFWSWDFLSVHFWGEDPRGKWKVAVKNGSGRRGYLREVHLQVYGT</sequence>
<name>A0AAE1FXA6_PETCI</name>
<feature type="domain" description="Chitin-binding type-2" evidence="14">
    <location>
        <begin position="106"/>
        <end position="164"/>
    </location>
</feature>
<feature type="region of interest" description="Disordered" evidence="12">
    <location>
        <begin position="611"/>
        <end position="673"/>
    </location>
</feature>
<dbReference type="Pfam" id="PF01483">
    <property type="entry name" value="P_proprotein"/>
    <property type="match status" value="1"/>
</dbReference>
<keyword evidence="8" id="KW-1015">Disulfide bond</keyword>
<dbReference type="PROSITE" id="PS00136">
    <property type="entry name" value="SUBTILASE_ASP"/>
    <property type="match status" value="1"/>
</dbReference>
<dbReference type="GO" id="GO:0004252">
    <property type="term" value="F:serine-type endopeptidase activity"/>
    <property type="evidence" value="ECO:0007669"/>
    <property type="project" value="UniProtKB-UniRule"/>
</dbReference>
<comment type="caution">
    <text evidence="16">The sequence shown here is derived from an EMBL/GenBank/DDBJ whole genome shotgun (WGS) entry which is preliminary data.</text>
</comment>
<dbReference type="PROSITE" id="PS51892">
    <property type="entry name" value="SUBTILASE"/>
    <property type="match status" value="1"/>
</dbReference>
<dbReference type="InterPro" id="IPR032815">
    <property type="entry name" value="S8_pro-domain"/>
</dbReference>
<accession>A0AAE1FXA6</accession>
<evidence type="ECO:0008006" key="18">
    <source>
        <dbReference type="Google" id="ProtNLM"/>
    </source>
</evidence>
<feature type="compositionally biased region" description="Polar residues" evidence="12">
    <location>
        <begin position="724"/>
        <end position="737"/>
    </location>
</feature>
<feature type="domain" description="Chitin-binding type-2" evidence="14">
    <location>
        <begin position="238"/>
        <end position="306"/>
    </location>
</feature>
<feature type="domain" description="Chitin-binding type-2" evidence="14">
    <location>
        <begin position="28"/>
        <end position="88"/>
    </location>
</feature>
<feature type="domain" description="Chitin-binding type-2" evidence="14">
    <location>
        <begin position="174"/>
        <end position="230"/>
    </location>
</feature>
<dbReference type="Pfam" id="PF00082">
    <property type="entry name" value="Peptidase_S8"/>
    <property type="match status" value="1"/>
</dbReference>
<evidence type="ECO:0000256" key="7">
    <source>
        <dbReference type="ARBA" id="ARBA00023145"/>
    </source>
</evidence>
<keyword evidence="5 11" id="KW-0378">Hydrolase</keyword>
<dbReference type="InterPro" id="IPR036852">
    <property type="entry name" value="Peptidase_S8/S53_dom_sf"/>
</dbReference>
<protein>
    <recommendedName>
        <fullName evidence="18">P/Homo B domain-containing protein</fullName>
    </recommendedName>
</protein>
<dbReference type="InterPro" id="IPR002884">
    <property type="entry name" value="P_dom"/>
</dbReference>
<evidence type="ECO:0000256" key="3">
    <source>
        <dbReference type="ARBA" id="ARBA00022685"/>
    </source>
</evidence>
<dbReference type="PROSITE" id="PS50940">
    <property type="entry name" value="CHIT_BIND_II"/>
    <property type="match status" value="4"/>
</dbReference>
<dbReference type="EMBL" id="JAWQEG010001208">
    <property type="protein sequence ID" value="KAK3881524.1"/>
    <property type="molecule type" value="Genomic_DNA"/>
</dbReference>
<dbReference type="AlphaFoldDB" id="A0AAE1FXA6"/>
<comment type="similarity">
    <text evidence="1">Belongs to the peptidase S8 family. Furin subfamily.</text>
</comment>
<dbReference type="InterPro" id="IPR002557">
    <property type="entry name" value="Chitin-bd_dom"/>
</dbReference>
<feature type="signal peptide" evidence="13">
    <location>
        <begin position="1"/>
        <end position="16"/>
    </location>
</feature>
<evidence type="ECO:0000256" key="9">
    <source>
        <dbReference type="ARBA" id="ARBA00023180"/>
    </source>
</evidence>
<dbReference type="InterPro" id="IPR036508">
    <property type="entry name" value="Chitin-bd_dom_sf"/>
</dbReference>
<dbReference type="Pfam" id="PF16470">
    <property type="entry name" value="S8_pro-domain"/>
    <property type="match status" value="1"/>
</dbReference>
<evidence type="ECO:0000256" key="6">
    <source>
        <dbReference type="ARBA" id="ARBA00022825"/>
    </source>
</evidence>
<dbReference type="PANTHER" id="PTHR42884">
    <property type="entry name" value="PROPROTEIN CONVERTASE SUBTILISIN/KEXIN-RELATED"/>
    <property type="match status" value="1"/>
</dbReference>
<evidence type="ECO:0000256" key="8">
    <source>
        <dbReference type="ARBA" id="ARBA00023157"/>
    </source>
</evidence>
<proteinExistence type="inferred from homology"/>
<dbReference type="SMART" id="SM00494">
    <property type="entry name" value="ChtBD2"/>
    <property type="match status" value="4"/>
</dbReference>
<keyword evidence="7" id="KW-0865">Zymogen</keyword>
<dbReference type="PROSITE" id="PS51829">
    <property type="entry name" value="P_HOMO_B"/>
    <property type="match status" value="1"/>
</dbReference>
<feature type="domain" description="P/Homo B" evidence="15">
    <location>
        <begin position="1153"/>
        <end position="1277"/>
    </location>
</feature>
<dbReference type="PANTHER" id="PTHR42884:SF23">
    <property type="entry name" value="FURIN-LIKE PROTEASE 2"/>
    <property type="match status" value="1"/>
</dbReference>
<evidence type="ECO:0000259" key="14">
    <source>
        <dbReference type="PROSITE" id="PS50940"/>
    </source>
</evidence>
<feature type="region of interest" description="Disordered" evidence="12">
    <location>
        <begin position="463"/>
        <end position="491"/>
    </location>
</feature>
<dbReference type="SUPFAM" id="SSF52743">
    <property type="entry name" value="Subtilisin-like"/>
    <property type="match status" value="1"/>
</dbReference>
<evidence type="ECO:0000256" key="1">
    <source>
        <dbReference type="ARBA" id="ARBA00005325"/>
    </source>
</evidence>
<dbReference type="Proteomes" id="UP001286313">
    <property type="component" value="Unassembled WGS sequence"/>
</dbReference>
<evidence type="ECO:0000256" key="5">
    <source>
        <dbReference type="ARBA" id="ARBA00022801"/>
    </source>
</evidence>
<dbReference type="SUPFAM" id="SSF49785">
    <property type="entry name" value="Galactose-binding domain-like"/>
    <property type="match status" value="1"/>
</dbReference>
<evidence type="ECO:0000256" key="10">
    <source>
        <dbReference type="PIRSR" id="PIRSR615500-1"/>
    </source>
</evidence>
<feature type="region of interest" description="Disordered" evidence="12">
    <location>
        <begin position="395"/>
        <end position="415"/>
    </location>
</feature>
<keyword evidence="17" id="KW-1185">Reference proteome</keyword>
<gene>
    <name evidence="16" type="ORF">Pcinc_014041</name>
</gene>
<dbReference type="GO" id="GO:0005576">
    <property type="term" value="C:extracellular region"/>
    <property type="evidence" value="ECO:0007669"/>
    <property type="project" value="InterPro"/>
</dbReference>